<evidence type="ECO:0000313" key="1">
    <source>
        <dbReference type="EMBL" id="KKL07643.1"/>
    </source>
</evidence>
<dbReference type="AlphaFoldDB" id="A0A0F9D6C4"/>
<accession>A0A0F9D6C4</accession>
<protein>
    <recommendedName>
        <fullName evidence="2">CopG family transcriptional regulator</fullName>
    </recommendedName>
</protein>
<dbReference type="EMBL" id="LAZR01043203">
    <property type="protein sequence ID" value="KKL07643.1"/>
    <property type="molecule type" value="Genomic_DNA"/>
</dbReference>
<proteinExistence type="predicted"/>
<reference evidence="1" key="1">
    <citation type="journal article" date="2015" name="Nature">
        <title>Complex archaea that bridge the gap between prokaryotes and eukaryotes.</title>
        <authorList>
            <person name="Spang A."/>
            <person name="Saw J.H."/>
            <person name="Jorgensen S.L."/>
            <person name="Zaremba-Niedzwiedzka K."/>
            <person name="Martijn J."/>
            <person name="Lind A.E."/>
            <person name="van Eijk R."/>
            <person name="Schleper C."/>
            <person name="Guy L."/>
            <person name="Ettema T.J."/>
        </authorList>
    </citation>
    <scope>NUCLEOTIDE SEQUENCE</scope>
</reference>
<evidence type="ECO:0008006" key="2">
    <source>
        <dbReference type="Google" id="ProtNLM"/>
    </source>
</evidence>
<name>A0A0F9D6C4_9ZZZZ</name>
<gene>
    <name evidence="1" type="ORF">LCGC14_2583940</name>
</gene>
<organism evidence="1">
    <name type="scientific">marine sediment metagenome</name>
    <dbReference type="NCBI Taxonomy" id="412755"/>
    <lineage>
        <taxon>unclassified sequences</taxon>
        <taxon>metagenomes</taxon>
        <taxon>ecological metagenomes</taxon>
    </lineage>
</organism>
<comment type="caution">
    <text evidence="1">The sequence shown here is derived from an EMBL/GenBank/DDBJ whole genome shotgun (WGS) entry which is preliminary data.</text>
</comment>
<sequence length="69" mass="7625">MTKSLSVLISLPEEKMNVINKYADDLGVTTGHLASCLLNNSVGIEALPRVYLKEPTLCIKEDPSSRHRN</sequence>